<gene>
    <name evidence="2" type="ORF">SMAX5B_020009</name>
</gene>
<protein>
    <submittedName>
        <fullName evidence="2">Putative transmembrane channel-like protein 3</fullName>
    </submittedName>
</protein>
<evidence type="ECO:0000313" key="2">
    <source>
        <dbReference type="EMBL" id="AWP02093.1"/>
    </source>
</evidence>
<organism evidence="2 3">
    <name type="scientific">Scophthalmus maximus</name>
    <name type="common">Turbot</name>
    <name type="synonym">Psetta maxima</name>
    <dbReference type="NCBI Taxonomy" id="52904"/>
    <lineage>
        <taxon>Eukaryota</taxon>
        <taxon>Metazoa</taxon>
        <taxon>Chordata</taxon>
        <taxon>Craniata</taxon>
        <taxon>Vertebrata</taxon>
        <taxon>Euteleostomi</taxon>
        <taxon>Actinopterygii</taxon>
        <taxon>Neopterygii</taxon>
        <taxon>Teleostei</taxon>
        <taxon>Neoteleostei</taxon>
        <taxon>Acanthomorphata</taxon>
        <taxon>Carangaria</taxon>
        <taxon>Pleuronectiformes</taxon>
        <taxon>Pleuronectoidei</taxon>
        <taxon>Scophthalmidae</taxon>
        <taxon>Scophthalmus</taxon>
    </lineage>
</organism>
<dbReference type="EMBL" id="CP026247">
    <property type="protein sequence ID" value="AWP02093.1"/>
    <property type="molecule type" value="Genomic_DNA"/>
</dbReference>
<feature type="region of interest" description="Disordered" evidence="1">
    <location>
        <begin position="94"/>
        <end position="146"/>
    </location>
</feature>
<feature type="compositionally biased region" description="Basic and acidic residues" evidence="1">
    <location>
        <begin position="274"/>
        <end position="286"/>
    </location>
</feature>
<feature type="compositionally biased region" description="Low complexity" evidence="1">
    <location>
        <begin position="250"/>
        <end position="265"/>
    </location>
</feature>
<keyword evidence="3" id="KW-1185">Reference proteome</keyword>
<feature type="compositionally biased region" description="Basic and acidic residues" evidence="1">
    <location>
        <begin position="186"/>
        <end position="195"/>
    </location>
</feature>
<proteinExistence type="predicted"/>
<feature type="compositionally biased region" description="Basic residues" evidence="1">
    <location>
        <begin position="94"/>
        <end position="108"/>
    </location>
</feature>
<keyword evidence="2" id="KW-0472">Membrane</keyword>
<feature type="region of interest" description="Disordered" evidence="1">
    <location>
        <begin position="170"/>
        <end position="298"/>
    </location>
</feature>
<keyword evidence="2" id="KW-0812">Transmembrane</keyword>
<dbReference type="Proteomes" id="UP000246464">
    <property type="component" value="Chromosome 5"/>
</dbReference>
<dbReference type="AlphaFoldDB" id="A0A2U9BDQ7"/>
<feature type="compositionally biased region" description="Basic residues" evidence="1">
    <location>
        <begin position="126"/>
        <end position="139"/>
    </location>
</feature>
<accession>A0A2U9BDQ7</accession>
<reference evidence="2 3" key="1">
    <citation type="submission" date="2017-12" db="EMBL/GenBank/DDBJ databases">
        <title>Integrating genomic resources of turbot (Scophthalmus maximus) in depth evaluation of genetic and physical mapping variation across individuals.</title>
        <authorList>
            <person name="Martinez P."/>
        </authorList>
    </citation>
    <scope>NUCLEOTIDE SEQUENCE [LARGE SCALE GENOMIC DNA]</scope>
</reference>
<sequence length="313" mass="35502">MAYNPLARYSDNIHSDPLYRKPVRSLHPVEAAGFITAQSYGGRRGHATRYVILNEHEPRKKLLRSATRIPRHFLMEEPAEILELYPRNVKRYAHRATHHHQPHPHRSHPSQQHLSEEEEEEEGGKSRRRVSMGKAHRPHSLSDLHQPAHFYIGERVESHVSVAKDSHAARGRYAAEEEDEDGGGDIDWRDLESHSRSQASVKGADHLLVRTRRHVPSPARHCQSPVRTRHAESHVKLKARPKLETPLTESDSASLASSSDQQNSSTDQYIQVIHNKERCLKSDARQGKPAKKKSKAGCDLNVTDSKDLVCSNV</sequence>
<evidence type="ECO:0000256" key="1">
    <source>
        <dbReference type="SAM" id="MobiDB-lite"/>
    </source>
</evidence>
<evidence type="ECO:0000313" key="3">
    <source>
        <dbReference type="Proteomes" id="UP000246464"/>
    </source>
</evidence>
<name>A0A2U9BDQ7_SCOMX</name>